<protein>
    <submittedName>
        <fullName evidence="2">Uncharacterized protein</fullName>
    </submittedName>
</protein>
<keyword evidence="1" id="KW-0472">Membrane</keyword>
<feature type="transmembrane region" description="Helical" evidence="1">
    <location>
        <begin position="69"/>
        <end position="91"/>
    </location>
</feature>
<dbReference type="RefSeq" id="WP_344367413.1">
    <property type="nucleotide sequence ID" value="NZ_BAAAQB010000039.1"/>
</dbReference>
<feature type="transmembrane region" description="Helical" evidence="1">
    <location>
        <begin position="42"/>
        <end position="63"/>
    </location>
</feature>
<name>A0ABN2ZHH0_9MICC</name>
<keyword evidence="1" id="KW-0812">Transmembrane</keyword>
<organism evidence="2 3">
    <name type="scientific">Arthrobacter humicola</name>
    <dbReference type="NCBI Taxonomy" id="409291"/>
    <lineage>
        <taxon>Bacteria</taxon>
        <taxon>Bacillati</taxon>
        <taxon>Actinomycetota</taxon>
        <taxon>Actinomycetes</taxon>
        <taxon>Micrococcales</taxon>
        <taxon>Micrococcaceae</taxon>
        <taxon>Arthrobacter</taxon>
    </lineage>
</organism>
<evidence type="ECO:0000313" key="3">
    <source>
        <dbReference type="Proteomes" id="UP001500102"/>
    </source>
</evidence>
<dbReference type="EMBL" id="BAAAQB010000039">
    <property type="protein sequence ID" value="GAA2142271.1"/>
    <property type="molecule type" value="Genomic_DNA"/>
</dbReference>
<comment type="caution">
    <text evidence="2">The sequence shown here is derived from an EMBL/GenBank/DDBJ whole genome shotgun (WGS) entry which is preliminary data.</text>
</comment>
<reference evidence="2 3" key="1">
    <citation type="journal article" date="2019" name="Int. J. Syst. Evol. Microbiol.">
        <title>The Global Catalogue of Microorganisms (GCM) 10K type strain sequencing project: providing services to taxonomists for standard genome sequencing and annotation.</title>
        <authorList>
            <consortium name="The Broad Institute Genomics Platform"/>
            <consortium name="The Broad Institute Genome Sequencing Center for Infectious Disease"/>
            <person name="Wu L."/>
            <person name="Ma J."/>
        </authorList>
    </citation>
    <scope>NUCLEOTIDE SEQUENCE [LARGE SCALE GENOMIC DNA]</scope>
    <source>
        <strain evidence="2 3">JCM 15921</strain>
    </source>
</reference>
<gene>
    <name evidence="2" type="ORF">GCM10009825_31570</name>
</gene>
<keyword evidence="1" id="KW-1133">Transmembrane helix</keyword>
<keyword evidence="3" id="KW-1185">Reference proteome</keyword>
<evidence type="ECO:0000256" key="1">
    <source>
        <dbReference type="SAM" id="Phobius"/>
    </source>
</evidence>
<proteinExistence type="predicted"/>
<dbReference type="Proteomes" id="UP001500102">
    <property type="component" value="Unassembled WGS sequence"/>
</dbReference>
<sequence length="123" mass="12563">MDTNNTVAPETAGGDAQGRVHERLRSLGADWRRLRGWQRSRVAAAGIAAAAAAALVVSTNGMMTAVGAPWWSFVIGGAGSLLAGLVVGSYISAPVGAEATCSFQPRRARRAAPMPEASGITDG</sequence>
<accession>A0ABN2ZHH0</accession>
<evidence type="ECO:0000313" key="2">
    <source>
        <dbReference type="EMBL" id="GAA2142271.1"/>
    </source>
</evidence>